<gene>
    <name evidence="1" type="ORF">LOY88_005839</name>
</gene>
<sequence length="1096" mass="121446">MDTPKRSSSPDPLAYPGDPEFLLSSAMKPFSQRRLSMTPFKPRTPRNPWSTKAKVKSTKGATSIKYPDIILPSTPSGDRFRRKSLSPTKTTLHSENNISPWRIRVTLEAERDDEEGGETSVGQTAVGNWTNGNTLMIPMKTEPSPARASPKKRPGKPKNPGISNRVPTPRKKQLGEPSDVPHTGGKRKRGRPRKTIEPTEENSPIRDISPTKSIGQLPSGDDLFLDIAQSGVDNEDTSGTPITHPLQDAHFDTEISTKQHHSSPRVDVTGTSNVLNDREGSSPSGTTFPVQIDGGSSPINVEFAGHTPRPKIRLYPTPTSSSQLDDEIDTADTASKKGRIIADPTEEHREFDSIMESEGFSMVTLNSLPSAQQNLLGSLHKRPARNGLTKGILQPSSRNKAVRSADPTAHIATALSVDESFQNTRSMAAILSPEKVSEQHSPISQHVGDTVSLHATTTTSKPPPSNTVDRRPLVRLVRIVKVGISLQRMMNRNAQLEEYQPIPNIDLDSTRQRLDSIFADFSVDIQRDLCAGVRFGEELAQRIREAHKKRRIEPADNPVHSSLHQEEVQYPLLDIAVDGSSSDFDGSQPDKPMSPVDRGLNGGDNLTETIDLEMAKREAEWQREREAISSQIEAANASQVIIIDSDDDDPNSAAVRHLEVERNEFGNSMAAYDDDYEDIWQQEAREAAVPSESPSFADVTHDDTVHPRLKHVTTMEDVGYEQGEELLPDLAWSALGKKYPLMSFGKSQLAKYRDKDFEFSSLIGTPESSTKRFIQGGSVSVTSEPHPHQVIAKEKHAAEPNSVPVKAAREVIPDIKDLPRSERAQSISSGSISELPPPPSLKYTGSDLMTNDQEGLSPANQSPPPLLGTQNQSQWDDGGRSQVAFDDVQKDGLDMGDIVTVSPDVKPPECATPASRWYDRITGLAPKWLAATRTPQDKNQDQLHNMIEPASPQSVVQKPSHQSHPAAHRRKQPASKQLALSGYFTDDHYVALRHVYHQAKQSPHLFPFVSTPEREAMLGKWMWSVDGHQYRQVTEIQLAIVDKFRQDLVNANRRRGGSDNLGWSEEDILWRLFSIIVGEKLRRERKRQYAAESRIC</sequence>
<dbReference type="EMBL" id="JALBCA010000115">
    <property type="protein sequence ID" value="KAI2382617.1"/>
    <property type="molecule type" value="Genomic_DNA"/>
</dbReference>
<comment type="caution">
    <text evidence="1">The sequence shown here is derived from an EMBL/GenBank/DDBJ whole genome shotgun (WGS) entry which is preliminary data.</text>
</comment>
<name>A0ACB8UPP4_9EURO</name>
<accession>A0ACB8UPP4</accession>
<proteinExistence type="predicted"/>
<evidence type="ECO:0000313" key="1">
    <source>
        <dbReference type="EMBL" id="KAI2382617.1"/>
    </source>
</evidence>
<reference evidence="1" key="1">
    <citation type="journal article" date="2022" name="bioRxiv">
        <title>Population genetic analysis of Ophidiomyces ophidiicola, the causative agent of snake fungal disease, indicates recent introductions to the USA.</title>
        <authorList>
            <person name="Ladner J.T."/>
            <person name="Palmer J.M."/>
            <person name="Ettinger C.L."/>
            <person name="Stajich J.E."/>
            <person name="Farrell T.M."/>
            <person name="Glorioso B.M."/>
            <person name="Lawson B."/>
            <person name="Price S.J."/>
            <person name="Stengle A.G."/>
            <person name="Grear D.A."/>
            <person name="Lorch J.M."/>
        </authorList>
    </citation>
    <scope>NUCLEOTIDE SEQUENCE</scope>
    <source>
        <strain evidence="1">NWHC 24266-5</strain>
    </source>
</reference>
<organism evidence="1">
    <name type="scientific">Ophidiomyces ophidiicola</name>
    <dbReference type="NCBI Taxonomy" id="1387563"/>
    <lineage>
        <taxon>Eukaryota</taxon>
        <taxon>Fungi</taxon>
        <taxon>Dikarya</taxon>
        <taxon>Ascomycota</taxon>
        <taxon>Pezizomycotina</taxon>
        <taxon>Eurotiomycetes</taxon>
        <taxon>Eurotiomycetidae</taxon>
        <taxon>Onygenales</taxon>
        <taxon>Onygenaceae</taxon>
        <taxon>Ophidiomyces</taxon>
    </lineage>
</organism>
<protein>
    <submittedName>
        <fullName evidence="1">Uncharacterized protein</fullName>
    </submittedName>
</protein>